<name>A0A1I1UD73_9BACI</name>
<reference evidence="3" key="1">
    <citation type="submission" date="2016-10" db="EMBL/GenBank/DDBJ databases">
        <authorList>
            <person name="Varghese N."/>
            <person name="Submissions S."/>
        </authorList>
    </citation>
    <scope>NUCLEOTIDE SEQUENCE [LARGE SCALE GENOMIC DNA]</scope>
    <source>
        <strain evidence="3">DSM 22530</strain>
    </source>
</reference>
<keyword evidence="1" id="KW-0472">Membrane</keyword>
<evidence type="ECO:0000313" key="3">
    <source>
        <dbReference type="Proteomes" id="UP000199474"/>
    </source>
</evidence>
<sequence length="93" mass="10490">MVASSLRMQTGDDSILGKIAILIAVLALSAFLMNTFSTKRLNVERRKLCYDHDRLVLSVNTIGDMGYPLTTIRRKKIWTKLKSALMPGEHLLK</sequence>
<proteinExistence type="predicted"/>
<gene>
    <name evidence="2" type="ORF">SAMN05216238_103159</name>
</gene>
<protein>
    <submittedName>
        <fullName evidence="2">Uncharacterized protein</fullName>
    </submittedName>
</protein>
<dbReference type="Proteomes" id="UP000199474">
    <property type="component" value="Unassembled WGS sequence"/>
</dbReference>
<organism evidence="2 3">
    <name type="scientific">Lentibacillus persicus</name>
    <dbReference type="NCBI Taxonomy" id="640948"/>
    <lineage>
        <taxon>Bacteria</taxon>
        <taxon>Bacillati</taxon>
        <taxon>Bacillota</taxon>
        <taxon>Bacilli</taxon>
        <taxon>Bacillales</taxon>
        <taxon>Bacillaceae</taxon>
        <taxon>Lentibacillus</taxon>
    </lineage>
</organism>
<dbReference type="RefSeq" id="WP_177183355.1">
    <property type="nucleotide sequence ID" value="NZ_FOMR01000003.1"/>
</dbReference>
<keyword evidence="1" id="KW-0812">Transmembrane</keyword>
<evidence type="ECO:0000256" key="1">
    <source>
        <dbReference type="SAM" id="Phobius"/>
    </source>
</evidence>
<dbReference type="AlphaFoldDB" id="A0A1I1UD73"/>
<accession>A0A1I1UD73</accession>
<keyword evidence="3" id="KW-1185">Reference proteome</keyword>
<dbReference type="EMBL" id="FOMR01000003">
    <property type="protein sequence ID" value="SFD68792.1"/>
    <property type="molecule type" value="Genomic_DNA"/>
</dbReference>
<dbReference type="STRING" id="640948.SAMN05216238_103159"/>
<feature type="transmembrane region" description="Helical" evidence="1">
    <location>
        <begin position="15"/>
        <end position="36"/>
    </location>
</feature>
<keyword evidence="1" id="KW-1133">Transmembrane helix</keyword>
<evidence type="ECO:0000313" key="2">
    <source>
        <dbReference type="EMBL" id="SFD68792.1"/>
    </source>
</evidence>